<gene>
    <name evidence="3" type="primary">gcvH</name>
    <name evidence="6" type="ORF">SAMN05920897_104101</name>
</gene>
<dbReference type="InterPro" id="IPR033753">
    <property type="entry name" value="GCV_H/Fam206"/>
</dbReference>
<dbReference type="GO" id="GO:0005960">
    <property type="term" value="C:glycine cleavage complex"/>
    <property type="evidence" value="ECO:0007669"/>
    <property type="project" value="InterPro"/>
</dbReference>
<feature type="modified residue" description="N6-lipoyllysine" evidence="3 4">
    <location>
        <position position="63"/>
    </location>
</feature>
<feature type="domain" description="Lipoyl-binding" evidence="5">
    <location>
        <begin position="22"/>
        <end position="104"/>
    </location>
</feature>
<proteinExistence type="inferred from homology"/>
<dbReference type="AlphaFoldDB" id="A0A1N6QC11"/>
<comment type="similarity">
    <text evidence="1 3">Belongs to the GcvH family.</text>
</comment>
<evidence type="ECO:0000256" key="3">
    <source>
        <dbReference type="HAMAP-Rule" id="MF_00272"/>
    </source>
</evidence>
<dbReference type="EMBL" id="FTMS01000004">
    <property type="protein sequence ID" value="SIQ14109.1"/>
    <property type="molecule type" value="Genomic_DNA"/>
</dbReference>
<keyword evidence="7" id="KW-1185">Reference proteome</keyword>
<dbReference type="NCBIfam" id="TIGR00527">
    <property type="entry name" value="gcvH"/>
    <property type="match status" value="1"/>
</dbReference>
<comment type="function">
    <text evidence="3">The glycine cleavage system catalyzes the degradation of glycine. The H protein shuttles the methylamine group of glycine from the P protein to the T protein.</text>
</comment>
<comment type="subunit">
    <text evidence="3">The glycine cleavage system is composed of four proteins: P, T, L and H.</text>
</comment>
<reference evidence="6 7" key="1">
    <citation type="submission" date="2017-01" db="EMBL/GenBank/DDBJ databases">
        <authorList>
            <person name="Mah S.A."/>
            <person name="Swanson W.J."/>
            <person name="Moy G.W."/>
            <person name="Vacquier V.D."/>
        </authorList>
    </citation>
    <scope>NUCLEOTIDE SEQUENCE [LARGE SCALE GENOMIC DNA]</scope>
    <source>
        <strain evidence="6 7">ASpG1</strain>
    </source>
</reference>
<dbReference type="InterPro" id="IPR011053">
    <property type="entry name" value="Single_hybrid_motif"/>
</dbReference>
<sequence>MTFDEKVWYQDSHEWVRTEGETATIGISDYAQDELGDVVFVEFPEVGSTLKKGQPLGVVESVKAASDLYMPVSGKVLSCNEALKDTPETINKDPFGEGWIITVKLDDPAEVENLMDSATYKTYTEGL</sequence>
<evidence type="ECO:0000259" key="5">
    <source>
        <dbReference type="PROSITE" id="PS50968"/>
    </source>
</evidence>
<evidence type="ECO:0000256" key="4">
    <source>
        <dbReference type="PIRSR" id="PIRSR617453-50"/>
    </source>
</evidence>
<dbReference type="InterPro" id="IPR002930">
    <property type="entry name" value="GCV_H"/>
</dbReference>
<dbReference type="HAMAP" id="MF_00272">
    <property type="entry name" value="GcvH"/>
    <property type="match status" value="1"/>
</dbReference>
<name>A0A1N6QC11_9SPIO</name>
<dbReference type="SUPFAM" id="SSF51230">
    <property type="entry name" value="Single hybrid motif"/>
    <property type="match status" value="1"/>
</dbReference>
<dbReference type="PROSITE" id="PS00189">
    <property type="entry name" value="LIPOYL"/>
    <property type="match status" value="1"/>
</dbReference>
<dbReference type="PROSITE" id="PS50968">
    <property type="entry name" value="BIOTINYL_LIPOYL"/>
    <property type="match status" value="1"/>
</dbReference>
<keyword evidence="2 3" id="KW-0450">Lipoyl</keyword>
<dbReference type="PANTHER" id="PTHR11715:SF3">
    <property type="entry name" value="GLYCINE CLEAVAGE SYSTEM H PROTEIN-RELATED"/>
    <property type="match status" value="1"/>
</dbReference>
<evidence type="ECO:0000313" key="7">
    <source>
        <dbReference type="Proteomes" id="UP000186400"/>
    </source>
</evidence>
<dbReference type="RefSeq" id="WP_076488067.1">
    <property type="nucleotide sequence ID" value="NZ_FTMS01000004.1"/>
</dbReference>
<dbReference type="Gene3D" id="2.40.50.100">
    <property type="match status" value="1"/>
</dbReference>
<dbReference type="InterPro" id="IPR017453">
    <property type="entry name" value="GCV_H_sub"/>
</dbReference>
<dbReference type="Proteomes" id="UP000186400">
    <property type="component" value="Unassembled WGS sequence"/>
</dbReference>
<dbReference type="GO" id="GO:0019464">
    <property type="term" value="P:glycine decarboxylation via glycine cleavage system"/>
    <property type="evidence" value="ECO:0007669"/>
    <property type="project" value="UniProtKB-UniRule"/>
</dbReference>
<dbReference type="CDD" id="cd06848">
    <property type="entry name" value="GCS_H"/>
    <property type="match status" value="1"/>
</dbReference>
<accession>A0A1N6QC11</accession>
<dbReference type="InterPro" id="IPR000089">
    <property type="entry name" value="Biotin_lipoyl"/>
</dbReference>
<comment type="cofactor">
    <cofactor evidence="3">
        <name>(R)-lipoate</name>
        <dbReference type="ChEBI" id="CHEBI:83088"/>
    </cofactor>
    <text evidence="3">Binds 1 lipoyl cofactor covalently.</text>
</comment>
<dbReference type="OrthoDB" id="9796712at2"/>
<dbReference type="NCBIfam" id="NF002270">
    <property type="entry name" value="PRK01202.1"/>
    <property type="match status" value="1"/>
</dbReference>
<evidence type="ECO:0000313" key="6">
    <source>
        <dbReference type="EMBL" id="SIQ14109.1"/>
    </source>
</evidence>
<organism evidence="6 7">
    <name type="scientific">Alkalispirochaeta americana</name>
    <dbReference type="NCBI Taxonomy" id="159291"/>
    <lineage>
        <taxon>Bacteria</taxon>
        <taxon>Pseudomonadati</taxon>
        <taxon>Spirochaetota</taxon>
        <taxon>Spirochaetia</taxon>
        <taxon>Spirochaetales</taxon>
        <taxon>Spirochaetaceae</taxon>
        <taxon>Alkalispirochaeta</taxon>
    </lineage>
</organism>
<dbReference type="GO" id="GO:0005737">
    <property type="term" value="C:cytoplasm"/>
    <property type="evidence" value="ECO:0007669"/>
    <property type="project" value="TreeGrafter"/>
</dbReference>
<dbReference type="GO" id="GO:0009249">
    <property type="term" value="P:protein lipoylation"/>
    <property type="evidence" value="ECO:0007669"/>
    <property type="project" value="TreeGrafter"/>
</dbReference>
<dbReference type="InterPro" id="IPR003016">
    <property type="entry name" value="2-oxoA_DH_lipoyl-BS"/>
</dbReference>
<evidence type="ECO:0000256" key="1">
    <source>
        <dbReference type="ARBA" id="ARBA00009249"/>
    </source>
</evidence>
<dbReference type="Pfam" id="PF01597">
    <property type="entry name" value="GCV_H"/>
    <property type="match status" value="1"/>
</dbReference>
<dbReference type="STRING" id="159291.SAMN05920897_104101"/>
<evidence type="ECO:0000256" key="2">
    <source>
        <dbReference type="ARBA" id="ARBA00022823"/>
    </source>
</evidence>
<protein>
    <recommendedName>
        <fullName evidence="3">Glycine cleavage system H protein</fullName>
    </recommendedName>
</protein>
<dbReference type="PANTHER" id="PTHR11715">
    <property type="entry name" value="GLYCINE CLEAVAGE SYSTEM H PROTEIN"/>
    <property type="match status" value="1"/>
</dbReference>